<evidence type="ECO:0000313" key="17">
    <source>
        <dbReference type="Proteomes" id="UP000323075"/>
    </source>
</evidence>
<keyword evidence="3 11" id="KW-0645">Protease</keyword>
<evidence type="ECO:0000256" key="1">
    <source>
        <dbReference type="ARBA" id="ARBA00009779"/>
    </source>
</evidence>
<keyword evidence="5 11" id="KW-0479">Metal-binding</keyword>
<feature type="compositionally biased region" description="Basic residues" evidence="12">
    <location>
        <begin position="244"/>
        <end position="255"/>
    </location>
</feature>
<dbReference type="AlphaFoldDB" id="A0A4D6GQR3"/>
<feature type="domain" description="Peptidase M48" evidence="13">
    <location>
        <begin position="73"/>
        <end position="297"/>
    </location>
</feature>
<feature type="binding site" evidence="11">
    <location>
        <position position="138"/>
    </location>
    <ligand>
        <name>Zn(2+)</name>
        <dbReference type="ChEBI" id="CHEBI:29105"/>
        <note>catalytic</note>
    </ligand>
</feature>
<evidence type="ECO:0000313" key="16">
    <source>
        <dbReference type="Proteomes" id="UP000296216"/>
    </source>
</evidence>
<evidence type="ECO:0000256" key="8">
    <source>
        <dbReference type="ARBA" id="ARBA00022989"/>
    </source>
</evidence>
<feature type="binding site" evidence="11">
    <location>
        <position position="142"/>
    </location>
    <ligand>
        <name>Zn(2+)</name>
        <dbReference type="ChEBI" id="CHEBI:29105"/>
        <note>catalytic</note>
    </ligand>
</feature>
<dbReference type="GO" id="GO:0005886">
    <property type="term" value="C:plasma membrane"/>
    <property type="evidence" value="ECO:0007669"/>
    <property type="project" value="UniProtKB-SubCell"/>
</dbReference>
<dbReference type="InterPro" id="IPR050083">
    <property type="entry name" value="HtpX_protease"/>
</dbReference>
<feature type="binding site" evidence="11">
    <location>
        <position position="206"/>
    </location>
    <ligand>
        <name>Zn(2+)</name>
        <dbReference type="ChEBI" id="CHEBI:29105"/>
        <note>catalytic</note>
    </ligand>
</feature>
<feature type="active site" evidence="11">
    <location>
        <position position="139"/>
    </location>
</feature>
<comment type="similarity">
    <text evidence="1 11">Belongs to the peptidase M48B family.</text>
</comment>
<evidence type="ECO:0000256" key="4">
    <source>
        <dbReference type="ARBA" id="ARBA00022692"/>
    </source>
</evidence>
<evidence type="ECO:0000256" key="6">
    <source>
        <dbReference type="ARBA" id="ARBA00022801"/>
    </source>
</evidence>
<feature type="transmembrane region" description="Helical" evidence="11">
    <location>
        <begin position="148"/>
        <end position="168"/>
    </location>
</feature>
<evidence type="ECO:0000256" key="7">
    <source>
        <dbReference type="ARBA" id="ARBA00022833"/>
    </source>
</evidence>
<feature type="region of interest" description="Disordered" evidence="12">
    <location>
        <begin position="231"/>
        <end position="259"/>
    </location>
</feature>
<reference evidence="14 16" key="1">
    <citation type="journal article" date="2019" name="Microbiol. Resour. Announc.">
        <title>The Genome Sequence of the Halobacterium salinarum Type Strain Is Closely Related to That of Laboratory Strains NRC-1 and R1.</title>
        <authorList>
            <person name="Pfeiffer F."/>
            <person name="Marchfelder A."/>
            <person name="Habermann B."/>
            <person name="Dyall-Smith M.L."/>
        </authorList>
    </citation>
    <scope>NUCLEOTIDE SEQUENCE [LARGE SCALE GENOMIC DNA]</scope>
    <source>
        <strain evidence="14">91-R6</strain>
        <strain evidence="16">ATCC 33171 / DSM 3754 / JCM 8978 / NBRC 102687 / NCIMB 764 / 91-R6</strain>
    </source>
</reference>
<evidence type="ECO:0000256" key="12">
    <source>
        <dbReference type="SAM" id="MobiDB-lite"/>
    </source>
</evidence>
<keyword evidence="15" id="KW-0346">Stress response</keyword>
<dbReference type="EMBL" id="VRYN01000002">
    <property type="protein sequence ID" value="TYO76919.1"/>
    <property type="molecule type" value="Genomic_DNA"/>
</dbReference>
<dbReference type="Proteomes" id="UP000296216">
    <property type="component" value="Chromosome"/>
</dbReference>
<comment type="cofactor">
    <cofactor evidence="11">
        <name>Zn(2+)</name>
        <dbReference type="ChEBI" id="CHEBI:29105"/>
    </cofactor>
    <text evidence="11">Binds 1 zinc ion per subunit.</text>
</comment>
<dbReference type="EC" id="3.4.24.-" evidence="11"/>
<keyword evidence="2 11" id="KW-1003">Cell membrane</keyword>
<dbReference type="InterPro" id="IPR022919">
    <property type="entry name" value="Pept_M48_protease_HtpX"/>
</dbReference>
<evidence type="ECO:0000256" key="10">
    <source>
        <dbReference type="ARBA" id="ARBA00023136"/>
    </source>
</evidence>
<dbReference type="InterPro" id="IPR001915">
    <property type="entry name" value="Peptidase_M48"/>
</dbReference>
<organism evidence="14 16">
    <name type="scientific">Halobacterium salinarum (strain ATCC 33171 / DSM 3754 / JCM 8978 / NBRC 102687 / NCIMB 764 / 91-R6)</name>
    <dbReference type="NCBI Taxonomy" id="2597657"/>
    <lineage>
        <taxon>Archaea</taxon>
        <taxon>Methanobacteriati</taxon>
        <taxon>Methanobacteriota</taxon>
        <taxon>Stenosarchaea group</taxon>
        <taxon>Halobacteria</taxon>
        <taxon>Halobacteriales</taxon>
        <taxon>Halobacteriaceae</taxon>
        <taxon>Halobacterium</taxon>
    </lineage>
</organism>
<reference evidence="14" key="3">
    <citation type="journal article" name="MicrobiologyOpen">
        <title>Whole-genome comparison between the type strain of Halobacterium salinarum (DSM 3754(T)) and the laboratory strains R1 and NRC-1.</title>
        <authorList>
            <person name="Pfeiffer F."/>
            <person name="Losensky G."/>
            <person name="Marchfelder A."/>
            <person name="Habermann B."/>
            <person name="Dyall-Smith M."/>
        </authorList>
    </citation>
    <scope>NUCLEOTIDE SEQUENCE</scope>
    <source>
        <strain evidence="14">91-R6</strain>
    </source>
</reference>
<keyword evidence="10 11" id="KW-0472">Membrane</keyword>
<reference evidence="15 17" key="2">
    <citation type="submission" date="2019-07" db="EMBL/GenBank/DDBJ databases">
        <title>Genomic Encyclopedia of Archaeal and Bacterial Type Strains, Phase II (KMG-II): from individual species to whole genera.</title>
        <authorList>
            <person name="Goeker M."/>
        </authorList>
    </citation>
    <scope>NUCLEOTIDE SEQUENCE [LARGE SCALE GENOMIC DNA]</scope>
    <source>
        <strain evidence="15 17">DSM 3754</strain>
    </source>
</reference>
<dbReference type="PANTHER" id="PTHR43221:SF2">
    <property type="entry name" value="PROTEASE HTPX HOMOLOG"/>
    <property type="match status" value="1"/>
</dbReference>
<keyword evidence="7 11" id="KW-0862">Zinc</keyword>
<gene>
    <name evidence="11 14" type="primary">htpX</name>
    <name evidence="15" type="ORF">APQ99_01565</name>
    <name evidence="14" type="ORF">HBSAL_01500</name>
</gene>
<evidence type="ECO:0000256" key="5">
    <source>
        <dbReference type="ARBA" id="ARBA00022723"/>
    </source>
</evidence>
<name>A0A4D6GQR3_HALS9</name>
<keyword evidence="4 11" id="KW-0812">Transmembrane</keyword>
<comment type="subcellular location">
    <subcellularLocation>
        <location evidence="11">Cell membrane</location>
        <topology evidence="11">Multi-pass membrane protein</topology>
    </subcellularLocation>
</comment>
<dbReference type="HAMAP" id="MF_00188">
    <property type="entry name" value="Pept_M48_protease_HtpX"/>
    <property type="match status" value="1"/>
</dbReference>
<keyword evidence="9 11" id="KW-0482">Metalloprotease</keyword>
<dbReference type="Proteomes" id="UP000323075">
    <property type="component" value="Unassembled WGS sequence"/>
</dbReference>
<sequence>MRNTGLKIRMAIVGTILFAFYSVAIAAAWFFFGQNQTILAIAIVGSVVLVGVQYKVGKWMALRSVGAEDMDEQEFPRIHRRVESLSRDMGIKKPTLKVANMGVPNAFAVGRKGNGTVVVSRELIDILEHEELDGVLAHELSHIANRDVVTMQLGQGIASIVGIVAQYIVLFSGDNDLADFFLAIVVGNLVQFLVTLFVLAISRYREYVADADARRAIGTGEPLARALEKISQGNEQAAQQQRQRTSRGRGRRQRGQRNDDGLDQQVSALCISSPDTSVLQKLVSTHPPTEKRIQRLRS</sequence>
<feature type="transmembrane region" description="Helical" evidence="11">
    <location>
        <begin position="38"/>
        <end position="56"/>
    </location>
</feature>
<dbReference type="GO" id="GO:0004222">
    <property type="term" value="F:metalloendopeptidase activity"/>
    <property type="evidence" value="ECO:0007669"/>
    <property type="project" value="UniProtKB-UniRule"/>
</dbReference>
<dbReference type="EMBL" id="CP038631">
    <property type="protein sequence ID" value="QCC44035.1"/>
    <property type="molecule type" value="Genomic_DNA"/>
</dbReference>
<feature type="transmembrane region" description="Helical" evidence="11">
    <location>
        <begin position="12"/>
        <end position="32"/>
    </location>
</feature>
<evidence type="ECO:0000256" key="3">
    <source>
        <dbReference type="ARBA" id="ARBA00022670"/>
    </source>
</evidence>
<dbReference type="Pfam" id="PF01435">
    <property type="entry name" value="Peptidase_M48"/>
    <property type="match status" value="1"/>
</dbReference>
<proteinExistence type="inferred from homology"/>
<evidence type="ECO:0000313" key="15">
    <source>
        <dbReference type="EMBL" id="TYO76919.1"/>
    </source>
</evidence>
<evidence type="ECO:0000256" key="2">
    <source>
        <dbReference type="ARBA" id="ARBA00022475"/>
    </source>
</evidence>
<accession>A0A4D6GQR3</accession>
<feature type="transmembrane region" description="Helical" evidence="11">
    <location>
        <begin position="180"/>
        <end position="201"/>
    </location>
</feature>
<dbReference type="GO" id="GO:0008270">
    <property type="term" value="F:zinc ion binding"/>
    <property type="evidence" value="ECO:0007669"/>
    <property type="project" value="UniProtKB-UniRule"/>
</dbReference>
<dbReference type="PANTHER" id="PTHR43221">
    <property type="entry name" value="PROTEASE HTPX"/>
    <property type="match status" value="1"/>
</dbReference>
<evidence type="ECO:0000259" key="13">
    <source>
        <dbReference type="Pfam" id="PF01435"/>
    </source>
</evidence>
<dbReference type="Gene3D" id="3.30.2010.10">
    <property type="entry name" value="Metalloproteases ('zincins'), catalytic domain"/>
    <property type="match status" value="1"/>
</dbReference>
<keyword evidence="6 11" id="KW-0378">Hydrolase</keyword>
<evidence type="ECO:0000313" key="14">
    <source>
        <dbReference type="EMBL" id="QCC44035.1"/>
    </source>
</evidence>
<evidence type="ECO:0000256" key="9">
    <source>
        <dbReference type="ARBA" id="ARBA00023049"/>
    </source>
</evidence>
<protein>
    <recommendedName>
        <fullName evidence="11">Protease HtpX homolog</fullName>
        <ecNumber evidence="11">3.4.24.-</ecNumber>
    </recommendedName>
</protein>
<keyword evidence="8 11" id="KW-1133">Transmembrane helix</keyword>
<evidence type="ECO:0000256" key="11">
    <source>
        <dbReference type="HAMAP-Rule" id="MF_00188"/>
    </source>
</evidence>
<dbReference type="GO" id="GO:0006508">
    <property type="term" value="P:proteolysis"/>
    <property type="evidence" value="ECO:0007669"/>
    <property type="project" value="UniProtKB-KW"/>
</dbReference>